<sequence length="145" mass="16344">MTMIQYIRVAQWLAVLCMSSNGLGSKPTPSSCLCSVSLFLPCLDGRRGIFPEGFVELLGPLQVAEDQVFQDDYEIQETSNEEIKSLDSDDDTRIYGIALYQFKAIEEGELDFDVGERICIIKTLEDGWLEGIVNVFPNIKQYSIF</sequence>
<dbReference type="Pfam" id="PF00018">
    <property type="entry name" value="SH3_1"/>
    <property type="match status" value="1"/>
</dbReference>
<dbReference type="InterPro" id="IPR036028">
    <property type="entry name" value="SH3-like_dom_sf"/>
</dbReference>
<evidence type="ECO:0000313" key="6">
    <source>
        <dbReference type="Proteomes" id="UP000694620"/>
    </source>
</evidence>
<dbReference type="Proteomes" id="UP000694620">
    <property type="component" value="Unassembled WGS sequence"/>
</dbReference>
<dbReference type="SUPFAM" id="SSF50044">
    <property type="entry name" value="SH3-domain"/>
    <property type="match status" value="1"/>
</dbReference>
<dbReference type="InterPro" id="IPR001452">
    <property type="entry name" value="SH3_domain"/>
</dbReference>
<keyword evidence="1 2" id="KW-0728">SH3 domain</keyword>
<proteinExistence type="predicted"/>
<evidence type="ECO:0000256" key="2">
    <source>
        <dbReference type="PROSITE-ProRule" id="PRU00192"/>
    </source>
</evidence>
<evidence type="ECO:0000313" key="5">
    <source>
        <dbReference type="Ensembl" id="ENSECRP00000033111.1"/>
    </source>
</evidence>
<evidence type="ECO:0000259" key="4">
    <source>
        <dbReference type="PROSITE" id="PS50002"/>
    </source>
</evidence>
<reference evidence="5" key="1">
    <citation type="submission" date="2025-08" db="UniProtKB">
        <authorList>
            <consortium name="Ensembl"/>
        </authorList>
    </citation>
    <scope>IDENTIFICATION</scope>
</reference>
<dbReference type="AlphaFoldDB" id="A0A8C4TI63"/>
<reference evidence="5" key="2">
    <citation type="submission" date="2025-09" db="UniProtKB">
        <authorList>
            <consortium name="Ensembl"/>
        </authorList>
    </citation>
    <scope>IDENTIFICATION</scope>
</reference>
<feature type="domain" description="SH3" evidence="4">
    <location>
        <begin position="91"/>
        <end position="145"/>
    </location>
</feature>
<dbReference type="Gene3D" id="2.30.30.40">
    <property type="entry name" value="SH3 Domains"/>
    <property type="match status" value="1"/>
</dbReference>
<organism evidence="5 6">
    <name type="scientific">Erpetoichthys calabaricus</name>
    <name type="common">Rope fish</name>
    <name type="synonym">Calamoichthys calabaricus</name>
    <dbReference type="NCBI Taxonomy" id="27687"/>
    <lineage>
        <taxon>Eukaryota</taxon>
        <taxon>Metazoa</taxon>
        <taxon>Chordata</taxon>
        <taxon>Craniata</taxon>
        <taxon>Vertebrata</taxon>
        <taxon>Euteleostomi</taxon>
        <taxon>Actinopterygii</taxon>
        <taxon>Polypteriformes</taxon>
        <taxon>Polypteridae</taxon>
        <taxon>Erpetoichthys</taxon>
    </lineage>
</organism>
<dbReference type="PROSITE" id="PS50002">
    <property type="entry name" value="SH3"/>
    <property type="match status" value="1"/>
</dbReference>
<evidence type="ECO:0000256" key="3">
    <source>
        <dbReference type="SAM" id="SignalP"/>
    </source>
</evidence>
<dbReference type="SMART" id="SM00326">
    <property type="entry name" value="SH3"/>
    <property type="match status" value="1"/>
</dbReference>
<feature type="chain" id="PRO_5034343266" description="SH3 domain-containing protein" evidence="3">
    <location>
        <begin position="25"/>
        <end position="145"/>
    </location>
</feature>
<dbReference type="Ensembl" id="ENSECRT00000033836.1">
    <property type="protein sequence ID" value="ENSECRP00000033111.1"/>
    <property type="gene ID" value="ENSECRG00000022418.1"/>
</dbReference>
<evidence type="ECO:0000256" key="1">
    <source>
        <dbReference type="ARBA" id="ARBA00022443"/>
    </source>
</evidence>
<name>A0A8C4TI63_ERPCA</name>
<keyword evidence="3" id="KW-0732">Signal</keyword>
<feature type="signal peptide" evidence="3">
    <location>
        <begin position="1"/>
        <end position="24"/>
    </location>
</feature>
<protein>
    <recommendedName>
        <fullName evidence="4">SH3 domain-containing protein</fullName>
    </recommendedName>
</protein>
<keyword evidence="6" id="KW-1185">Reference proteome</keyword>
<accession>A0A8C4TI63</accession>